<accession>A0ABP3PG12</accession>
<dbReference type="Proteomes" id="UP001501588">
    <property type="component" value="Unassembled WGS sequence"/>
</dbReference>
<dbReference type="EMBL" id="BAAAFZ010000002">
    <property type="protein sequence ID" value="GAA0566692.1"/>
    <property type="molecule type" value="Genomic_DNA"/>
</dbReference>
<organism evidence="2 3">
    <name type="scientific">Craurococcus roseus</name>
    <dbReference type="NCBI Taxonomy" id="77585"/>
    <lineage>
        <taxon>Bacteria</taxon>
        <taxon>Pseudomonadati</taxon>
        <taxon>Pseudomonadota</taxon>
        <taxon>Alphaproteobacteria</taxon>
        <taxon>Acetobacterales</taxon>
        <taxon>Acetobacteraceae</taxon>
        <taxon>Craurococcus</taxon>
    </lineage>
</organism>
<proteinExistence type="predicted"/>
<dbReference type="RefSeq" id="WP_343893150.1">
    <property type="nucleotide sequence ID" value="NZ_BAAAFZ010000002.1"/>
</dbReference>
<reference evidence="3" key="1">
    <citation type="journal article" date="2019" name="Int. J. Syst. Evol. Microbiol.">
        <title>The Global Catalogue of Microorganisms (GCM) 10K type strain sequencing project: providing services to taxonomists for standard genome sequencing and annotation.</title>
        <authorList>
            <consortium name="The Broad Institute Genomics Platform"/>
            <consortium name="The Broad Institute Genome Sequencing Center for Infectious Disease"/>
            <person name="Wu L."/>
            <person name="Ma J."/>
        </authorList>
    </citation>
    <scope>NUCLEOTIDE SEQUENCE [LARGE SCALE GENOMIC DNA]</scope>
    <source>
        <strain evidence="3">JCM 9933</strain>
    </source>
</reference>
<name>A0ABP3PG12_9PROT</name>
<evidence type="ECO:0008006" key="4">
    <source>
        <dbReference type="Google" id="ProtNLM"/>
    </source>
</evidence>
<feature type="region of interest" description="Disordered" evidence="1">
    <location>
        <begin position="1"/>
        <end position="31"/>
    </location>
</feature>
<gene>
    <name evidence="2" type="ORF">GCM10009416_00840</name>
</gene>
<sequence length="85" mass="9621">MSKTAPRPAEADAAVPARTSGPEPRAPDALTDDDAFLDLWLRLELRESFDAVVAEPIPDDLLRLIEEDRGERERIRRGRARGRRE</sequence>
<comment type="caution">
    <text evidence="2">The sequence shown here is derived from an EMBL/GenBank/DDBJ whole genome shotgun (WGS) entry which is preliminary data.</text>
</comment>
<keyword evidence="3" id="KW-1185">Reference proteome</keyword>
<evidence type="ECO:0000256" key="1">
    <source>
        <dbReference type="SAM" id="MobiDB-lite"/>
    </source>
</evidence>
<protein>
    <recommendedName>
        <fullName evidence="4">Anti-sigma factor NepR domain-containing protein</fullName>
    </recommendedName>
</protein>
<evidence type="ECO:0000313" key="3">
    <source>
        <dbReference type="Proteomes" id="UP001501588"/>
    </source>
</evidence>
<evidence type="ECO:0000313" key="2">
    <source>
        <dbReference type="EMBL" id="GAA0566692.1"/>
    </source>
</evidence>